<dbReference type="Proteomes" id="UP000244013">
    <property type="component" value="Unassembled WGS sequence"/>
</dbReference>
<accession>A0A2T5U3A7</accession>
<dbReference type="InterPro" id="IPR035931">
    <property type="entry name" value="YlxR-like_sf"/>
</dbReference>
<dbReference type="SUPFAM" id="SSF55315">
    <property type="entry name" value="L30e-like"/>
    <property type="match status" value="1"/>
</dbReference>
<feature type="region of interest" description="Disordered" evidence="1">
    <location>
        <begin position="277"/>
        <end position="317"/>
    </location>
</feature>
<evidence type="ECO:0000313" key="3">
    <source>
        <dbReference type="EMBL" id="PTW45991.1"/>
    </source>
</evidence>
<proteinExistence type="predicted"/>
<feature type="region of interest" description="Disordered" evidence="1">
    <location>
        <begin position="1"/>
        <end position="70"/>
    </location>
</feature>
<dbReference type="Gene3D" id="3.30.1330.30">
    <property type="match status" value="1"/>
</dbReference>
<reference evidence="3 4" key="1">
    <citation type="submission" date="2018-04" db="EMBL/GenBank/DDBJ databases">
        <title>Genomic Encyclopedia of Type Strains, Phase III (KMG-III): the genomes of soil and plant-associated and newly described type strains.</title>
        <authorList>
            <person name="Whitman W."/>
        </authorList>
    </citation>
    <scope>NUCLEOTIDE SEQUENCE [LARGE SCALE GENOMIC DNA]</scope>
    <source>
        <strain evidence="3 4">MA-olki</strain>
    </source>
</reference>
<dbReference type="InterPro" id="IPR037465">
    <property type="entry name" value="YlxR"/>
</dbReference>
<comment type="caution">
    <text evidence="3">The sequence shown here is derived from an EMBL/GenBank/DDBJ whole genome shotgun (WGS) entry which is preliminary data.</text>
</comment>
<dbReference type="PANTHER" id="PTHR34215:SF1">
    <property type="entry name" value="YLXR DOMAIN-CONTAINING PROTEIN"/>
    <property type="match status" value="1"/>
</dbReference>
<protein>
    <recommendedName>
        <fullName evidence="2">YlxR domain-containing protein</fullName>
    </recommendedName>
</protein>
<dbReference type="AlphaFoldDB" id="A0A2T5U3A7"/>
<evidence type="ECO:0000313" key="4">
    <source>
        <dbReference type="Proteomes" id="UP000244013"/>
    </source>
</evidence>
<dbReference type="EMBL" id="QAYE01000006">
    <property type="protein sequence ID" value="PTW45991.1"/>
    <property type="molecule type" value="Genomic_DNA"/>
</dbReference>
<dbReference type="PANTHER" id="PTHR34215">
    <property type="entry name" value="BLL0784 PROTEIN"/>
    <property type="match status" value="1"/>
</dbReference>
<gene>
    <name evidence="3" type="ORF">C8J25_106244</name>
</gene>
<feature type="domain" description="YlxR" evidence="2">
    <location>
        <begin position="76"/>
        <end position="141"/>
    </location>
</feature>
<evidence type="ECO:0000256" key="1">
    <source>
        <dbReference type="SAM" id="MobiDB-lite"/>
    </source>
</evidence>
<sequence length="317" mass="33407">MRNPPDEALGATETLPSSPPASGRGPRGGRPASAKGDASAKSHASKAKAKGSNGGEREPTPSHSRLLEGDEDMPVRKCILSGERDVRPHLVRLALSPDGQILPDVRAKAPGRGAWIGVTRVELEAAIKKGKLKGALSRAFKTGEFTIDPELPAKIESALERNALDRLGLESRSGTVLIGSDRIEQNARQGKLKALYHASDAAEDGNRKLDQAWRIGNDVEGSGLRGLALPVSRTILALALGRENVVHIGLTDRAAAKRVSEALDRWLHFIGPEPSSVSCETASQGASASPQNGAPPIQQASGSTGTRPAVDMTEEFE</sequence>
<feature type="compositionally biased region" description="Low complexity" evidence="1">
    <location>
        <begin position="20"/>
        <end position="42"/>
    </location>
</feature>
<dbReference type="SUPFAM" id="SSF64376">
    <property type="entry name" value="YlxR-like"/>
    <property type="match status" value="1"/>
</dbReference>
<dbReference type="InterPro" id="IPR029064">
    <property type="entry name" value="Ribosomal_eL30-like_sf"/>
</dbReference>
<organism evidence="3 4">
    <name type="scientific">Sphingomonas faeni</name>
    <dbReference type="NCBI Taxonomy" id="185950"/>
    <lineage>
        <taxon>Bacteria</taxon>
        <taxon>Pseudomonadati</taxon>
        <taxon>Pseudomonadota</taxon>
        <taxon>Alphaproteobacteria</taxon>
        <taxon>Sphingomonadales</taxon>
        <taxon>Sphingomonadaceae</taxon>
        <taxon>Sphingomonas</taxon>
    </lineage>
</organism>
<evidence type="ECO:0000259" key="2">
    <source>
        <dbReference type="Pfam" id="PF04296"/>
    </source>
</evidence>
<dbReference type="InterPro" id="IPR007393">
    <property type="entry name" value="YlxR_dom"/>
</dbReference>
<dbReference type="Pfam" id="PF04296">
    <property type="entry name" value="YlxR"/>
    <property type="match status" value="1"/>
</dbReference>
<feature type="compositionally biased region" description="Basic and acidic residues" evidence="1">
    <location>
        <begin position="55"/>
        <end position="68"/>
    </location>
</feature>
<feature type="compositionally biased region" description="Polar residues" evidence="1">
    <location>
        <begin position="277"/>
        <end position="306"/>
    </location>
</feature>
<name>A0A2T5U3A7_9SPHN</name>